<evidence type="ECO:0000256" key="4">
    <source>
        <dbReference type="ARBA" id="ARBA00011233"/>
    </source>
</evidence>
<sequence>MTTTSDNGTSTSPATGTTKTKQELVALFQGLRVSDVRDGLDWIGMPNKGSVHRDIQSIAEGMKFCGAAFTVRSRVSQKQVPQIVGEDYTKWAREYWYGEVMHSPWDAELEPGDIVVLESPDCGVGEIGSYNSLDWHIKGAAAVVTSGGCRDRDECRAQGVPIFAQYRNQAMTQGRVEYEAAKIPVSVGGVQIKHGDIVLGDGDGVIAVPFEVAEQVAQYARQENENDKAGRRRMYQTLGWELDESVR</sequence>
<comment type="cofactor">
    <cofactor evidence="13">
        <name>Mg(2+)</name>
        <dbReference type="ChEBI" id="CHEBI:18420"/>
    </cofactor>
</comment>
<evidence type="ECO:0000256" key="3">
    <source>
        <dbReference type="ARBA" id="ARBA00008621"/>
    </source>
</evidence>
<dbReference type="OrthoDB" id="9805307at2"/>
<evidence type="ECO:0000256" key="2">
    <source>
        <dbReference type="ARBA" id="ARBA00001968"/>
    </source>
</evidence>
<protein>
    <recommendedName>
        <fullName evidence="7">Putative 4-hydroxy-4-methyl-2-oxoglutarate aldolase</fullName>
        <ecNumber evidence="6">4.1.1.112</ecNumber>
        <ecNumber evidence="5">4.1.3.17</ecNumber>
    </recommendedName>
    <alternativeName>
        <fullName evidence="11">Oxaloacetate decarboxylase</fullName>
    </alternativeName>
    <alternativeName>
        <fullName evidence="9">Regulator of ribonuclease activity homolog</fullName>
    </alternativeName>
    <alternativeName>
        <fullName evidence="10">RraA-like protein</fullName>
    </alternativeName>
</protein>
<dbReference type="InterPro" id="IPR005493">
    <property type="entry name" value="RraA/RraA-like"/>
</dbReference>
<evidence type="ECO:0000256" key="9">
    <source>
        <dbReference type="ARBA" id="ARBA00029596"/>
    </source>
</evidence>
<dbReference type="CDD" id="cd16841">
    <property type="entry name" value="RraA_family"/>
    <property type="match status" value="1"/>
</dbReference>
<keyword evidence="13" id="KW-0460">Magnesium</keyword>
<evidence type="ECO:0000313" key="14">
    <source>
        <dbReference type="EMBL" id="GEO32782.1"/>
    </source>
</evidence>
<dbReference type="PANTHER" id="PTHR33254:SF4">
    <property type="entry name" value="4-HYDROXY-4-METHYL-2-OXOGLUTARATE ALDOLASE 3-RELATED"/>
    <property type="match status" value="1"/>
</dbReference>
<organism evidence="14 15">
    <name type="scientific">Cellulomonas aerilata</name>
    <dbReference type="NCBI Taxonomy" id="515326"/>
    <lineage>
        <taxon>Bacteria</taxon>
        <taxon>Bacillati</taxon>
        <taxon>Actinomycetota</taxon>
        <taxon>Actinomycetes</taxon>
        <taxon>Micrococcales</taxon>
        <taxon>Cellulomonadaceae</taxon>
        <taxon>Cellulomonas</taxon>
    </lineage>
</organism>
<reference evidence="14 15" key="1">
    <citation type="submission" date="2019-07" db="EMBL/GenBank/DDBJ databases">
        <title>Whole genome shotgun sequence of Cellulomonas aerilata NBRC 106308.</title>
        <authorList>
            <person name="Hosoyama A."/>
            <person name="Uohara A."/>
            <person name="Ohji S."/>
            <person name="Ichikawa N."/>
        </authorList>
    </citation>
    <scope>NUCLEOTIDE SEQUENCE [LARGE SCALE GENOMIC DNA]</scope>
    <source>
        <strain evidence="14 15">NBRC 106308</strain>
    </source>
</reference>
<dbReference type="EC" id="4.1.1.112" evidence="6"/>
<comment type="subunit">
    <text evidence="4">Homotrimer.</text>
</comment>
<dbReference type="GO" id="GO:0008948">
    <property type="term" value="F:oxaloacetate decarboxylase activity"/>
    <property type="evidence" value="ECO:0007669"/>
    <property type="project" value="UniProtKB-EC"/>
</dbReference>
<comment type="cofactor">
    <cofactor evidence="2">
        <name>a divalent metal cation</name>
        <dbReference type="ChEBI" id="CHEBI:60240"/>
    </cofactor>
</comment>
<evidence type="ECO:0000256" key="7">
    <source>
        <dbReference type="ARBA" id="ARBA00016549"/>
    </source>
</evidence>
<keyword evidence="13" id="KW-0479">Metal-binding</keyword>
<comment type="caution">
    <text evidence="14">The sequence shown here is derived from an EMBL/GenBank/DDBJ whole genome shotgun (WGS) entry which is preliminary data.</text>
</comment>
<dbReference type="Proteomes" id="UP000321181">
    <property type="component" value="Unassembled WGS sequence"/>
</dbReference>
<feature type="binding site" evidence="13">
    <location>
        <position position="150"/>
    </location>
    <ligand>
        <name>substrate</name>
    </ligand>
</feature>
<evidence type="ECO:0000256" key="6">
    <source>
        <dbReference type="ARBA" id="ARBA00012947"/>
    </source>
</evidence>
<evidence type="ECO:0000256" key="5">
    <source>
        <dbReference type="ARBA" id="ARBA00012213"/>
    </source>
</evidence>
<feature type="binding site" evidence="13">
    <location>
        <position position="151"/>
    </location>
    <ligand>
        <name>Mg(2+)</name>
        <dbReference type="ChEBI" id="CHEBI:18420"/>
    </ligand>
</feature>
<comment type="catalytic activity">
    <reaction evidence="12">
        <text>oxaloacetate + H(+) = pyruvate + CO2</text>
        <dbReference type="Rhea" id="RHEA:15641"/>
        <dbReference type="ChEBI" id="CHEBI:15361"/>
        <dbReference type="ChEBI" id="CHEBI:15378"/>
        <dbReference type="ChEBI" id="CHEBI:16452"/>
        <dbReference type="ChEBI" id="CHEBI:16526"/>
        <dbReference type="EC" id="4.1.1.112"/>
    </reaction>
</comment>
<proteinExistence type="inferred from homology"/>
<dbReference type="Pfam" id="PF03737">
    <property type="entry name" value="RraA-like"/>
    <property type="match status" value="1"/>
</dbReference>
<dbReference type="Gene3D" id="3.50.30.40">
    <property type="entry name" value="Ribonuclease E inhibitor RraA/RraA-like"/>
    <property type="match status" value="1"/>
</dbReference>
<evidence type="ECO:0000256" key="12">
    <source>
        <dbReference type="ARBA" id="ARBA00047973"/>
    </source>
</evidence>
<evidence type="ECO:0000313" key="15">
    <source>
        <dbReference type="Proteomes" id="UP000321181"/>
    </source>
</evidence>
<evidence type="ECO:0000256" key="10">
    <source>
        <dbReference type="ARBA" id="ARBA00030169"/>
    </source>
</evidence>
<dbReference type="GO" id="GO:0046872">
    <property type="term" value="F:metal ion binding"/>
    <property type="evidence" value="ECO:0007669"/>
    <property type="project" value="UniProtKB-KW"/>
</dbReference>
<evidence type="ECO:0000256" key="1">
    <source>
        <dbReference type="ARBA" id="ARBA00001342"/>
    </source>
</evidence>
<evidence type="ECO:0000256" key="13">
    <source>
        <dbReference type="PIRSR" id="PIRSR605493-1"/>
    </source>
</evidence>
<name>A0A512D8F5_9CELL</name>
<dbReference type="PANTHER" id="PTHR33254">
    <property type="entry name" value="4-HYDROXY-4-METHYL-2-OXOGLUTARATE ALDOLASE 3-RELATED"/>
    <property type="match status" value="1"/>
</dbReference>
<gene>
    <name evidence="14" type="ORF">CAE01nite_05070</name>
</gene>
<dbReference type="EMBL" id="BJYY01000001">
    <property type="protein sequence ID" value="GEO32782.1"/>
    <property type="molecule type" value="Genomic_DNA"/>
</dbReference>
<evidence type="ECO:0000256" key="8">
    <source>
        <dbReference type="ARBA" id="ARBA00025046"/>
    </source>
</evidence>
<dbReference type="EC" id="4.1.3.17" evidence="5"/>
<evidence type="ECO:0000256" key="11">
    <source>
        <dbReference type="ARBA" id="ARBA00032305"/>
    </source>
</evidence>
<keyword evidence="15" id="KW-1185">Reference proteome</keyword>
<dbReference type="RefSeq" id="WP_146899402.1">
    <property type="nucleotide sequence ID" value="NZ_BAAARM010000001.1"/>
</dbReference>
<accession>A0A512D8F5</accession>
<dbReference type="InterPro" id="IPR036704">
    <property type="entry name" value="RraA/RraA-like_sf"/>
</dbReference>
<dbReference type="GO" id="GO:0047443">
    <property type="term" value="F:4-hydroxy-4-methyl-2-oxoglutarate aldolase activity"/>
    <property type="evidence" value="ECO:0007669"/>
    <property type="project" value="UniProtKB-EC"/>
</dbReference>
<dbReference type="SUPFAM" id="SSF89562">
    <property type="entry name" value="RraA-like"/>
    <property type="match status" value="1"/>
</dbReference>
<comment type="function">
    <text evidence="8">Catalyzes the aldol cleavage of 4-hydroxy-4-methyl-2-oxoglutarate (HMG) into 2 molecules of pyruvate. Also contains a secondary oxaloacetate (OAA) decarboxylase activity due to the common pyruvate enolate transition state formed following C-C bond cleavage in the retro-aldol and decarboxylation reactions.</text>
</comment>
<comment type="similarity">
    <text evidence="3">Belongs to the class II aldolase/RraA-like family.</text>
</comment>
<comment type="catalytic activity">
    <reaction evidence="1">
        <text>4-hydroxy-4-methyl-2-oxoglutarate = 2 pyruvate</text>
        <dbReference type="Rhea" id="RHEA:22748"/>
        <dbReference type="ChEBI" id="CHEBI:15361"/>
        <dbReference type="ChEBI" id="CHEBI:58276"/>
        <dbReference type="EC" id="4.1.3.17"/>
    </reaction>
</comment>
<dbReference type="AlphaFoldDB" id="A0A512D8F5"/>